<dbReference type="InterPro" id="IPR011992">
    <property type="entry name" value="EF-hand-dom_pair"/>
</dbReference>
<dbReference type="PANTHER" id="PTHR46971">
    <property type="entry name" value="CALCINEURIN B SUBUNIT (PROTEIN PHOSPHATASE 2B REGULATORY SUBUNIT)-LIKE PROTEIN"/>
    <property type="match status" value="1"/>
</dbReference>
<accession>A0AAD8RJS1</accession>
<evidence type="ECO:0000256" key="2">
    <source>
        <dbReference type="ARBA" id="ARBA00022670"/>
    </source>
</evidence>
<evidence type="ECO:0000313" key="7">
    <source>
        <dbReference type="Proteomes" id="UP001231189"/>
    </source>
</evidence>
<dbReference type="SUPFAM" id="SSF54001">
    <property type="entry name" value="Cysteine proteinases"/>
    <property type="match status" value="1"/>
</dbReference>
<evidence type="ECO:0000313" key="6">
    <source>
        <dbReference type="EMBL" id="KAK1620984.1"/>
    </source>
</evidence>
<comment type="caution">
    <text evidence="6">The sequence shown here is derived from an EMBL/GenBank/DDBJ whole genome shotgun (WGS) entry which is preliminary data.</text>
</comment>
<sequence>MGNASSMLTQYDIEEVQEHCGYLFSQQEIVSLYERFCQLDRSAKGFVSEDEFLSIPEFSTNPLSQRLLRMVDGLNFKDFVSFLSTFSARASLQQKIELIFKVYDIDGKGKVTFKDLVEVLRDLTGSSMSEQQREKVLTKVLEEAGYERDCTLSLEDFMTIIDHPGLKMEVEVVAFFRSITVLTIGIIMTPSKNVKTPRSGHPKFKNLRKRLQYKHKKEDSRDVPDVEKQLPSEVHSVPKDVEKQLPGKRKKKQIFFNRASPMKVVKLYKSQNASHRQFISDNGFGSFLGIKCSKLHPDLSNYLMGSFNHESCSLDFPGRGSIPITDEVVKKVLGLPLGKYPALYTVDSEATSFVMNTLGFGNGKQPKLTDVETKLKAMVKGDDLYFMTWVMYVVCSVLAPTTGIRVCPKCYPAIMDPSKIKDLNWCRFVITVLIETAKAKGVKNPFKACMAFLEILYIDSLDTEDINVSQDGPRICAWDNKSATQAIEQDLNDDGSFGRLPLKKCFRTTGVLMLSTPIMIENFVKANAPSDCGEEEISRYREAAQEMYSEIDAAIAKFSMKVSTINTAKKQKKSSTRSTPSSRGPTIKTRQQFSGEETDGSDSDYQVNLSGFESESEGEGSKENAYGSDYDDFVCVPRKRKNCNRVVQQNRQSDELGRNDEFPCKVVQSHVLKELTKTPEVVLPAPQLLDDNIARTADDTTCKLPRPSKLKQKKKIKAANVNSDAVPEQMIAPKVVCVPQQHQDSVGATNVTTTKMPRPSEPNGNKKRKSADVNSDAEPSNKAARYVILPQETRGTPVGDCAQESHGNEMQVEEKVAISALENLRLYASDSQSSNDLIGCEVSAHPTTAESRTLALLGRGCLKQTEDWSSVHAIRKVTSYCPAIDMSDARTIHAKLTDAPLEGSVASAVHPEEASLTKKSVSWAADAVVNLNQQCIPPVHPIKDLHTAQENETTTLPLITPILQKGSPTTIARRPVTRSMSPLKAASSTNTDVIPVTRSNHGNFEVATSIQGKKTFGLLDDTTTKKPDLHITAYKDRQSLWLPGEAGSFDLGFDSPNKENDKGKEEVVIGLPVITSSNEDEFYGPAEDYEMLAAMVGEKYFPTSSCTLNVTSVEDTAKQKNKLRDHAFTGKDIKRVFSFTENNRLDHKEQNLSTIDDPKYFCGHYYLINLNLKAERFEIFDSLRNLGDKKLKKDSAIIIDSVKTLWARNYKQSNVSIQNYETIYIPSPKQLTTCDCGYSMLKCIELWDGRKLGHFDQKEMPLYRMLYSFKWLDWWENKISWGNKFKAKK</sequence>
<dbReference type="SUPFAM" id="SSF47473">
    <property type="entry name" value="EF-hand"/>
    <property type="match status" value="1"/>
</dbReference>
<dbReference type="Pfam" id="PF02902">
    <property type="entry name" value="Peptidase_C48"/>
    <property type="match status" value="1"/>
</dbReference>
<proteinExistence type="inferred from homology"/>
<dbReference type="InterPro" id="IPR003653">
    <property type="entry name" value="Peptidase_C48_C"/>
</dbReference>
<dbReference type="EMBL" id="JAUUTY010000006">
    <property type="protein sequence ID" value="KAK1620984.1"/>
    <property type="molecule type" value="Genomic_DNA"/>
</dbReference>
<keyword evidence="2" id="KW-0645">Protease</keyword>
<name>A0AAD8RJS1_LOLMU</name>
<evidence type="ECO:0000259" key="5">
    <source>
        <dbReference type="PROSITE" id="PS50222"/>
    </source>
</evidence>
<dbReference type="GO" id="GO:0008234">
    <property type="term" value="F:cysteine-type peptidase activity"/>
    <property type="evidence" value="ECO:0007669"/>
    <property type="project" value="InterPro"/>
</dbReference>
<protein>
    <recommendedName>
        <fullName evidence="5">EF-hand domain-containing protein</fullName>
    </recommendedName>
</protein>
<feature type="compositionally biased region" description="Polar residues" evidence="4">
    <location>
        <begin position="742"/>
        <end position="755"/>
    </location>
</feature>
<dbReference type="GO" id="GO:0005509">
    <property type="term" value="F:calcium ion binding"/>
    <property type="evidence" value="ECO:0007669"/>
    <property type="project" value="InterPro"/>
</dbReference>
<dbReference type="InterPro" id="IPR038765">
    <property type="entry name" value="Papain-like_cys_pep_sf"/>
</dbReference>
<keyword evidence="7" id="KW-1185">Reference proteome</keyword>
<dbReference type="CDD" id="cd00051">
    <property type="entry name" value="EFh"/>
    <property type="match status" value="1"/>
</dbReference>
<dbReference type="Proteomes" id="UP001231189">
    <property type="component" value="Unassembled WGS sequence"/>
</dbReference>
<dbReference type="GO" id="GO:0006508">
    <property type="term" value="P:proteolysis"/>
    <property type="evidence" value="ECO:0007669"/>
    <property type="project" value="UniProtKB-KW"/>
</dbReference>
<dbReference type="Gene3D" id="3.40.395.10">
    <property type="entry name" value="Adenoviral Proteinase, Chain A"/>
    <property type="match status" value="1"/>
</dbReference>
<gene>
    <name evidence="6" type="ORF">QYE76_026501</name>
</gene>
<feature type="compositionally biased region" description="Low complexity" evidence="4">
    <location>
        <begin position="576"/>
        <end position="586"/>
    </location>
</feature>
<evidence type="ECO:0000256" key="3">
    <source>
        <dbReference type="ARBA" id="ARBA00022801"/>
    </source>
</evidence>
<dbReference type="PANTHER" id="PTHR46971:SF1">
    <property type="entry name" value="CALCINEURIN B SUBUNIT (PROTEIN PHOSPHATASE 2B REGULATORY SUBUNIT)-LIKE PROTEIN"/>
    <property type="match status" value="1"/>
</dbReference>
<evidence type="ECO:0000256" key="4">
    <source>
        <dbReference type="SAM" id="MobiDB-lite"/>
    </source>
</evidence>
<feature type="domain" description="EF-hand" evidence="5">
    <location>
        <begin position="91"/>
        <end position="126"/>
    </location>
</feature>
<dbReference type="Gene3D" id="1.10.238.10">
    <property type="entry name" value="EF-hand"/>
    <property type="match status" value="1"/>
</dbReference>
<feature type="region of interest" description="Disordered" evidence="4">
    <location>
        <begin position="742"/>
        <end position="781"/>
    </location>
</feature>
<reference evidence="6" key="1">
    <citation type="submission" date="2023-07" db="EMBL/GenBank/DDBJ databases">
        <title>A chromosome-level genome assembly of Lolium multiflorum.</title>
        <authorList>
            <person name="Chen Y."/>
            <person name="Copetti D."/>
            <person name="Kolliker R."/>
            <person name="Studer B."/>
        </authorList>
    </citation>
    <scope>NUCLEOTIDE SEQUENCE</scope>
    <source>
        <strain evidence="6">02402/16</strain>
        <tissue evidence="6">Leaf</tissue>
    </source>
</reference>
<dbReference type="SMART" id="SM00054">
    <property type="entry name" value="EFh"/>
    <property type="match status" value="1"/>
</dbReference>
<dbReference type="InterPro" id="IPR002048">
    <property type="entry name" value="EF_hand_dom"/>
</dbReference>
<dbReference type="PROSITE" id="PS50222">
    <property type="entry name" value="EF_HAND_2"/>
    <property type="match status" value="1"/>
</dbReference>
<feature type="region of interest" description="Disordered" evidence="4">
    <location>
        <begin position="566"/>
        <end position="627"/>
    </location>
</feature>
<organism evidence="6 7">
    <name type="scientific">Lolium multiflorum</name>
    <name type="common">Italian ryegrass</name>
    <name type="synonym">Lolium perenne subsp. multiflorum</name>
    <dbReference type="NCBI Taxonomy" id="4521"/>
    <lineage>
        <taxon>Eukaryota</taxon>
        <taxon>Viridiplantae</taxon>
        <taxon>Streptophyta</taxon>
        <taxon>Embryophyta</taxon>
        <taxon>Tracheophyta</taxon>
        <taxon>Spermatophyta</taxon>
        <taxon>Magnoliopsida</taxon>
        <taxon>Liliopsida</taxon>
        <taxon>Poales</taxon>
        <taxon>Poaceae</taxon>
        <taxon>BOP clade</taxon>
        <taxon>Pooideae</taxon>
        <taxon>Poodae</taxon>
        <taxon>Poeae</taxon>
        <taxon>Poeae Chloroplast Group 2 (Poeae type)</taxon>
        <taxon>Loliodinae</taxon>
        <taxon>Loliinae</taxon>
        <taxon>Lolium</taxon>
    </lineage>
</organism>
<comment type="similarity">
    <text evidence="1">Belongs to the peptidase C48 family.</text>
</comment>
<keyword evidence="3" id="KW-0378">Hydrolase</keyword>
<evidence type="ECO:0000256" key="1">
    <source>
        <dbReference type="ARBA" id="ARBA00005234"/>
    </source>
</evidence>